<dbReference type="Proteomes" id="UP000292884">
    <property type="component" value="Unassembled WGS sequence"/>
</dbReference>
<organism evidence="1 2">
    <name type="scientific">Pedobacter frigiditerrae</name>
    <dbReference type="NCBI Taxonomy" id="2530452"/>
    <lineage>
        <taxon>Bacteria</taxon>
        <taxon>Pseudomonadati</taxon>
        <taxon>Bacteroidota</taxon>
        <taxon>Sphingobacteriia</taxon>
        <taxon>Sphingobacteriales</taxon>
        <taxon>Sphingobacteriaceae</taxon>
        <taxon>Pedobacter</taxon>
    </lineage>
</organism>
<accession>A0A4R0MQE3</accession>
<dbReference type="RefSeq" id="WP_131554099.1">
    <property type="nucleotide sequence ID" value="NZ_SJSK01000004.1"/>
</dbReference>
<dbReference type="OrthoDB" id="7057407at2"/>
<protein>
    <submittedName>
        <fullName evidence="1">Uncharacterized protein</fullName>
    </submittedName>
</protein>
<evidence type="ECO:0000313" key="2">
    <source>
        <dbReference type="Proteomes" id="UP000292884"/>
    </source>
</evidence>
<keyword evidence="2" id="KW-1185">Reference proteome</keyword>
<dbReference type="EMBL" id="SJSK01000004">
    <property type="protein sequence ID" value="TCC89109.1"/>
    <property type="molecule type" value="Genomic_DNA"/>
</dbReference>
<gene>
    <name evidence="1" type="ORF">EZ428_15520</name>
</gene>
<reference evidence="1 2" key="1">
    <citation type="submission" date="2019-02" db="EMBL/GenBank/DDBJ databases">
        <title>Pedobacter sp. RP-1-13 sp. nov., isolated from Arctic soil.</title>
        <authorList>
            <person name="Dahal R.H."/>
        </authorList>
    </citation>
    <scope>NUCLEOTIDE SEQUENCE [LARGE SCALE GENOMIC DNA]</scope>
    <source>
        <strain evidence="1 2">RP-1-13</strain>
    </source>
</reference>
<sequence>MLKEDFFENEEFSDEEKANAAFQIVTGMRDVLNVALKSNYVPTYQKAIAYIKDISPAIYDTIIDYLPEKVESDLVKRFKESADAEIEFKESENYDSILSSTAISMIQQEIDKCDATIQKNSKSSKDVKANRGYKKQLLSALKSFDVRKMNEHELLSHDFYIANRKEFKLIDEEVDRKDYRLPDGKILRLYLAHPNKIEQVLGVDVIYECYDLRLNMVRFAHLQYKTWKTLSLSFDEREKRQLERMYTNTCACNHCEVPSAFASASPYRFPYCAAFLRPTNKIMPKGSKMMTMGDHIPLCKINELRASTEQILKHSIQEISLTQQGFEEAFNKFHVGSRWMPIGDLEEYYRKRNLTDLSGNVRIIAQEIAFNEVEF</sequence>
<dbReference type="AlphaFoldDB" id="A0A4R0MQE3"/>
<evidence type="ECO:0000313" key="1">
    <source>
        <dbReference type="EMBL" id="TCC89109.1"/>
    </source>
</evidence>
<comment type="caution">
    <text evidence="1">The sequence shown here is derived from an EMBL/GenBank/DDBJ whole genome shotgun (WGS) entry which is preliminary data.</text>
</comment>
<proteinExistence type="predicted"/>
<name>A0A4R0MQE3_9SPHI</name>